<dbReference type="EMBL" id="JAHRIQ010048581">
    <property type="protein sequence ID" value="MEQ2237234.1"/>
    <property type="molecule type" value="Genomic_DNA"/>
</dbReference>
<sequence length="106" mass="11884">MQLLGLAVTNLLVLVQHCLSGWSNAGQNILPPPSNLDLRSSIRTKNSDGSLSQELQVRLRKPCNVLHLHEKYQIISLRNVETNVSHINQSCPSWHLSRIGEINLLL</sequence>
<name>A0ABV0TWV3_9TELE</name>
<accession>A0ABV0TWV3</accession>
<keyword evidence="1" id="KW-0732">Signal</keyword>
<evidence type="ECO:0000313" key="3">
    <source>
        <dbReference type="Proteomes" id="UP001482620"/>
    </source>
</evidence>
<comment type="caution">
    <text evidence="2">The sequence shown here is derived from an EMBL/GenBank/DDBJ whole genome shotgun (WGS) entry which is preliminary data.</text>
</comment>
<keyword evidence="3" id="KW-1185">Reference proteome</keyword>
<gene>
    <name evidence="2" type="ORF">ILYODFUR_021185</name>
</gene>
<proteinExistence type="predicted"/>
<feature type="chain" id="PRO_5045531769" evidence="1">
    <location>
        <begin position="21"/>
        <end position="106"/>
    </location>
</feature>
<evidence type="ECO:0000313" key="2">
    <source>
        <dbReference type="EMBL" id="MEQ2237234.1"/>
    </source>
</evidence>
<feature type="signal peptide" evidence="1">
    <location>
        <begin position="1"/>
        <end position="20"/>
    </location>
</feature>
<protein>
    <submittedName>
        <fullName evidence="2">Uncharacterized protein</fullName>
    </submittedName>
</protein>
<dbReference type="Proteomes" id="UP001482620">
    <property type="component" value="Unassembled WGS sequence"/>
</dbReference>
<organism evidence="2 3">
    <name type="scientific">Ilyodon furcidens</name>
    <name type="common">goldbreast splitfin</name>
    <dbReference type="NCBI Taxonomy" id="33524"/>
    <lineage>
        <taxon>Eukaryota</taxon>
        <taxon>Metazoa</taxon>
        <taxon>Chordata</taxon>
        <taxon>Craniata</taxon>
        <taxon>Vertebrata</taxon>
        <taxon>Euteleostomi</taxon>
        <taxon>Actinopterygii</taxon>
        <taxon>Neopterygii</taxon>
        <taxon>Teleostei</taxon>
        <taxon>Neoteleostei</taxon>
        <taxon>Acanthomorphata</taxon>
        <taxon>Ovalentaria</taxon>
        <taxon>Atherinomorphae</taxon>
        <taxon>Cyprinodontiformes</taxon>
        <taxon>Goodeidae</taxon>
        <taxon>Ilyodon</taxon>
    </lineage>
</organism>
<reference evidence="2 3" key="1">
    <citation type="submission" date="2021-06" db="EMBL/GenBank/DDBJ databases">
        <authorList>
            <person name="Palmer J.M."/>
        </authorList>
    </citation>
    <scope>NUCLEOTIDE SEQUENCE [LARGE SCALE GENOMIC DNA]</scope>
    <source>
        <strain evidence="3">if_2019</strain>
        <tissue evidence="2">Muscle</tissue>
    </source>
</reference>
<evidence type="ECO:0000256" key="1">
    <source>
        <dbReference type="SAM" id="SignalP"/>
    </source>
</evidence>